<feature type="compositionally biased region" description="Low complexity" evidence="1">
    <location>
        <begin position="1"/>
        <end position="11"/>
    </location>
</feature>
<dbReference type="PANTHER" id="PTHR33840:SF1">
    <property type="entry name" value="TLE1 PHOSPHOLIPASE DOMAIN-CONTAINING PROTEIN"/>
    <property type="match status" value="1"/>
</dbReference>
<dbReference type="EMBL" id="KN839879">
    <property type="protein sequence ID" value="KIJ59906.1"/>
    <property type="molecule type" value="Genomic_DNA"/>
</dbReference>
<feature type="transmembrane region" description="Helical" evidence="2">
    <location>
        <begin position="1095"/>
        <end position="1126"/>
    </location>
</feature>
<keyword evidence="2" id="KW-0812">Transmembrane</keyword>
<dbReference type="Gene3D" id="1.25.10.10">
    <property type="entry name" value="Leucine-rich Repeat Variant"/>
    <property type="match status" value="1"/>
</dbReference>
<evidence type="ECO:0000256" key="1">
    <source>
        <dbReference type="SAM" id="MobiDB-lite"/>
    </source>
</evidence>
<dbReference type="Proteomes" id="UP000053820">
    <property type="component" value="Unassembled WGS sequence"/>
</dbReference>
<keyword evidence="2" id="KW-1133">Transmembrane helix</keyword>
<name>A0A0C9W9G0_9AGAM</name>
<keyword evidence="5" id="KW-1185">Reference proteome</keyword>
<dbReference type="OrthoDB" id="538223at2759"/>
<evidence type="ECO:0000313" key="4">
    <source>
        <dbReference type="EMBL" id="KIJ59906.1"/>
    </source>
</evidence>
<reference evidence="4 5" key="1">
    <citation type="submission" date="2014-04" db="EMBL/GenBank/DDBJ databases">
        <title>Evolutionary Origins and Diversification of the Mycorrhizal Mutualists.</title>
        <authorList>
            <consortium name="DOE Joint Genome Institute"/>
            <consortium name="Mycorrhizal Genomics Consortium"/>
            <person name="Kohler A."/>
            <person name="Kuo A."/>
            <person name="Nagy L.G."/>
            <person name="Floudas D."/>
            <person name="Copeland A."/>
            <person name="Barry K.W."/>
            <person name="Cichocki N."/>
            <person name="Veneault-Fourrey C."/>
            <person name="LaButti K."/>
            <person name="Lindquist E.A."/>
            <person name="Lipzen A."/>
            <person name="Lundell T."/>
            <person name="Morin E."/>
            <person name="Murat C."/>
            <person name="Riley R."/>
            <person name="Ohm R."/>
            <person name="Sun H."/>
            <person name="Tunlid A."/>
            <person name="Henrissat B."/>
            <person name="Grigoriev I.V."/>
            <person name="Hibbett D.S."/>
            <person name="Martin F."/>
        </authorList>
    </citation>
    <scope>NUCLEOTIDE SEQUENCE [LARGE SCALE GENOMIC DNA]</scope>
    <source>
        <strain evidence="4 5">MD-312</strain>
    </source>
</reference>
<evidence type="ECO:0000256" key="2">
    <source>
        <dbReference type="SAM" id="Phobius"/>
    </source>
</evidence>
<accession>A0A0C9W9G0</accession>
<feature type="domain" description="T6SS Phospholipase effector Tle1-like catalytic" evidence="3">
    <location>
        <begin position="40"/>
        <end position="311"/>
    </location>
</feature>
<dbReference type="Pfam" id="PF09994">
    <property type="entry name" value="T6SS_Tle1-like_cat"/>
    <property type="match status" value="1"/>
</dbReference>
<dbReference type="HOGENOM" id="CLU_275341_0_0_1"/>
<dbReference type="SUPFAM" id="SSF48371">
    <property type="entry name" value="ARM repeat"/>
    <property type="match status" value="1"/>
</dbReference>
<evidence type="ECO:0000313" key="5">
    <source>
        <dbReference type="Proteomes" id="UP000053820"/>
    </source>
</evidence>
<dbReference type="PANTHER" id="PTHR33840">
    <property type="match status" value="1"/>
</dbReference>
<sequence>MASSDPTSSTPTDHRLANTAGESYQPRCRTCNDRPKTDSRNLVVCIDGGYEESNEDNVSRTSVKRLFDAIIRGDRRPHPTQCAFYSKGIGTRPKTSESHIFSRMGRATLEKFGIPVAWDVEEIVKEAYGWLARTYTEGDQIYLFGFSRGAYQVRLLARMIHEVGLIKDPLEKEIGMAYELCEPNRSRESKTRGTAERFKEDNSWKDLRVHFIGVWDTVSRTSAFHPGGAVLPTSSAAHACHVRHALALDERRVLFLPEYFHQTNSRTHGKNVKPSETGDIKEVWFAGSHLDIGGKGQYRHAGNVPLMWMREEASSCGLGLEAENRIWIVDDIVLGTHNSMSGWEEVEAIPFKQQVSFSGSGEFAHRFHMSRPRHIIPGQKIHASVLIAEMYARRDTLAHEPRVPFPPLRSSIDDLPKNLWELQLFDRTAARELLSTISRPNWEGMLPIQLSWLLFMLRFPEGKESVRRVPGWRNTLDNLMYNGGSLVKLIAIVAYFEASEDEVRYQPRVLDVAKAVFKLKLTATSSEDRIGVITLLRPLTKYRALRESLLSPDVIEGFLELLDKILKDNHYPIFGDVMECLACLLECDDLSGNLIKELRANPFLENRSRLSLMLEYRFYHDLQCTIASLPVVALVARKEPQACNQLKAKLYSLASRRGQVGLLAVEALLPMYDPSTDLERLFESIAGLNSSCLDNLSRVLNRLNAENNTSAVSSKVLFQLFGLGAEELHVGQERLVLRLLSVAAKTNRNHIPLTMILLMLFKDDNLRKYLLEQKIMELFIDRLRYSRCALLAAYALTIFMGYETTHEYIARDSLAPKYIVDMLKLNYFDDSIGQNEGFRIFSDLMKYEDLRRAVLEHDLTQILAQKLETDKPREIRTSLICLDIFHSFDSDGPWAEDLVKKGLEHLRSRHWKAQKAGVVILSTLVQERRVVGIIKAHICEIIRLLLPSASEEQEISLSAVTLLSQVMFWLTPSRVLSQLDIILPEPRPSSMLGPACVLYTLSAHQTLRDEIFNSAEFGRLRQLWQSGALLKGLETPPWQVYTPNKEDIRHVLDKLMFSAESKEGVLPDGSMSGGDSVLPHIQHWSRIPFISVGGVWLFVIEFTAIAPAIAVAPIVIVAVWVIFYIMPFVRHWWLRRLSRSVDRPQMPRANTSGGLSGSHV</sequence>
<gene>
    <name evidence="4" type="ORF">HYDPIDRAFT_118022</name>
</gene>
<keyword evidence="2" id="KW-0472">Membrane</keyword>
<dbReference type="InterPro" id="IPR018712">
    <property type="entry name" value="Tle1-like_cat"/>
</dbReference>
<dbReference type="InterPro" id="IPR016024">
    <property type="entry name" value="ARM-type_fold"/>
</dbReference>
<proteinExistence type="predicted"/>
<protein>
    <recommendedName>
        <fullName evidence="3">T6SS Phospholipase effector Tle1-like catalytic domain-containing protein</fullName>
    </recommendedName>
</protein>
<organism evidence="4 5">
    <name type="scientific">Hydnomerulius pinastri MD-312</name>
    <dbReference type="NCBI Taxonomy" id="994086"/>
    <lineage>
        <taxon>Eukaryota</taxon>
        <taxon>Fungi</taxon>
        <taxon>Dikarya</taxon>
        <taxon>Basidiomycota</taxon>
        <taxon>Agaricomycotina</taxon>
        <taxon>Agaricomycetes</taxon>
        <taxon>Agaricomycetidae</taxon>
        <taxon>Boletales</taxon>
        <taxon>Boletales incertae sedis</taxon>
        <taxon>Leucogyrophana</taxon>
    </lineage>
</organism>
<dbReference type="AlphaFoldDB" id="A0A0C9W9G0"/>
<evidence type="ECO:0000259" key="3">
    <source>
        <dbReference type="Pfam" id="PF09994"/>
    </source>
</evidence>
<feature type="region of interest" description="Disordered" evidence="1">
    <location>
        <begin position="1"/>
        <end position="32"/>
    </location>
</feature>
<dbReference type="InterPro" id="IPR011989">
    <property type="entry name" value="ARM-like"/>
</dbReference>